<accession>A0A381PF75</accession>
<comment type="similarity">
    <text evidence="1">Belongs to the TfdA dioxygenase family.</text>
</comment>
<dbReference type="AlphaFoldDB" id="A0A381PF75"/>
<evidence type="ECO:0000256" key="1">
    <source>
        <dbReference type="ARBA" id="ARBA00005896"/>
    </source>
</evidence>
<evidence type="ECO:0000256" key="5">
    <source>
        <dbReference type="ARBA" id="ARBA00023004"/>
    </source>
</evidence>
<dbReference type="InterPro" id="IPR003819">
    <property type="entry name" value="TauD/TfdA-like"/>
</dbReference>
<feature type="region of interest" description="Disordered" evidence="6">
    <location>
        <begin position="273"/>
        <end position="304"/>
    </location>
</feature>
<evidence type="ECO:0000256" key="3">
    <source>
        <dbReference type="ARBA" id="ARBA00022964"/>
    </source>
</evidence>
<evidence type="ECO:0000256" key="4">
    <source>
        <dbReference type="ARBA" id="ARBA00023002"/>
    </source>
</evidence>
<evidence type="ECO:0000313" key="8">
    <source>
        <dbReference type="EMBL" id="SUZ65642.1"/>
    </source>
</evidence>
<keyword evidence="4" id="KW-0560">Oxidoreductase</keyword>
<name>A0A381PF75_9ZZZZ</name>
<dbReference type="PANTHER" id="PTHR43779">
    <property type="entry name" value="DIOXYGENASE RV0097-RELATED"/>
    <property type="match status" value="1"/>
</dbReference>
<dbReference type="GO" id="GO:0051213">
    <property type="term" value="F:dioxygenase activity"/>
    <property type="evidence" value="ECO:0007669"/>
    <property type="project" value="UniProtKB-KW"/>
</dbReference>
<evidence type="ECO:0000256" key="6">
    <source>
        <dbReference type="SAM" id="MobiDB-lite"/>
    </source>
</evidence>
<dbReference type="GO" id="GO:0046872">
    <property type="term" value="F:metal ion binding"/>
    <property type="evidence" value="ECO:0007669"/>
    <property type="project" value="UniProtKB-KW"/>
</dbReference>
<proteinExistence type="inferred from homology"/>
<feature type="domain" description="TauD/TfdA-like" evidence="7">
    <location>
        <begin position="9"/>
        <end position="268"/>
    </location>
</feature>
<dbReference type="InterPro" id="IPR042098">
    <property type="entry name" value="TauD-like_sf"/>
</dbReference>
<organism evidence="8">
    <name type="scientific">marine metagenome</name>
    <dbReference type="NCBI Taxonomy" id="408172"/>
    <lineage>
        <taxon>unclassified sequences</taxon>
        <taxon>metagenomes</taxon>
        <taxon>ecological metagenomes</taxon>
    </lineage>
</organism>
<evidence type="ECO:0000256" key="2">
    <source>
        <dbReference type="ARBA" id="ARBA00022723"/>
    </source>
</evidence>
<dbReference type="PANTHER" id="PTHR43779:SF3">
    <property type="entry name" value="(3R)-3-[(CARBOXYMETHYL)AMINO]FATTY ACID OXYGENASE_DECARBOXYLASE"/>
    <property type="match status" value="1"/>
</dbReference>
<dbReference type="Gene3D" id="3.60.130.10">
    <property type="entry name" value="Clavaminate synthase-like"/>
    <property type="match status" value="1"/>
</dbReference>
<feature type="compositionally biased region" description="Polar residues" evidence="6">
    <location>
        <begin position="71"/>
        <end position="85"/>
    </location>
</feature>
<dbReference type="Pfam" id="PF02668">
    <property type="entry name" value="TauD"/>
    <property type="match status" value="1"/>
</dbReference>
<sequence length="304" mass="33714">MNVTATEATLGAVITDVDLASVTDDLWEAIHASFLEYGVLIFPGQHLTEDEQGELALRFGNPEKMHPQQPGPSVQLSNQKPNGELTNPEDEGYRLLKGNEGWHTDSTYMPLAAKAGMLAALVVPPKNGETEFADMRAAWDELDEDTQKKLEGLSAYHSLYYSQSRSGYIHTTDHMYGFHDKGAPLRPIVKAHPETGRKSIYTGRHAYGIPGMSSQESETLLSDLLESACQAPRTYKHSWCVGDIVVWDNRCVMHRARPYDRNHTRTLRASRIAGESESELAPTFADHRASDFRPSSNNKSSLAG</sequence>
<keyword evidence="5" id="KW-0408">Iron</keyword>
<keyword evidence="2" id="KW-0479">Metal-binding</keyword>
<dbReference type="SUPFAM" id="SSF51197">
    <property type="entry name" value="Clavaminate synthase-like"/>
    <property type="match status" value="1"/>
</dbReference>
<protein>
    <recommendedName>
        <fullName evidence="7">TauD/TfdA-like domain-containing protein</fullName>
    </recommendedName>
</protein>
<feature type="region of interest" description="Disordered" evidence="6">
    <location>
        <begin position="61"/>
        <end position="90"/>
    </location>
</feature>
<feature type="compositionally biased region" description="Polar residues" evidence="6">
    <location>
        <begin position="293"/>
        <end position="304"/>
    </location>
</feature>
<reference evidence="8" key="1">
    <citation type="submission" date="2018-05" db="EMBL/GenBank/DDBJ databases">
        <authorList>
            <person name="Lanie J.A."/>
            <person name="Ng W.-L."/>
            <person name="Kazmierczak K.M."/>
            <person name="Andrzejewski T.M."/>
            <person name="Davidsen T.M."/>
            <person name="Wayne K.J."/>
            <person name="Tettelin H."/>
            <person name="Glass J.I."/>
            <person name="Rusch D."/>
            <person name="Podicherti R."/>
            <person name="Tsui H.-C.T."/>
            <person name="Winkler M.E."/>
        </authorList>
    </citation>
    <scope>NUCLEOTIDE SEQUENCE</scope>
</reference>
<gene>
    <name evidence="8" type="ORF">METZ01_LOCUS18496</name>
</gene>
<keyword evidence="3" id="KW-0223">Dioxygenase</keyword>
<dbReference type="InterPro" id="IPR051178">
    <property type="entry name" value="TfdA_dioxygenase"/>
</dbReference>
<dbReference type="EMBL" id="UINC01000964">
    <property type="protein sequence ID" value="SUZ65642.1"/>
    <property type="molecule type" value="Genomic_DNA"/>
</dbReference>
<evidence type="ECO:0000259" key="7">
    <source>
        <dbReference type="Pfam" id="PF02668"/>
    </source>
</evidence>